<dbReference type="PROSITE" id="PS00393">
    <property type="entry name" value="PEPCASE_2"/>
    <property type="match status" value="1"/>
</dbReference>
<evidence type="ECO:0000256" key="7">
    <source>
        <dbReference type="ARBA" id="ARBA00023239"/>
    </source>
</evidence>
<comment type="cofactor">
    <cofactor evidence="1 10">
        <name>Mg(2+)</name>
        <dbReference type="ChEBI" id="CHEBI:18420"/>
    </cofactor>
</comment>
<evidence type="ECO:0000256" key="6">
    <source>
        <dbReference type="ARBA" id="ARBA00022842"/>
    </source>
</evidence>
<dbReference type="GO" id="GO:0006099">
    <property type="term" value="P:tricarboxylic acid cycle"/>
    <property type="evidence" value="ECO:0007669"/>
    <property type="project" value="InterPro"/>
</dbReference>
<evidence type="ECO:0000256" key="11">
    <source>
        <dbReference type="PROSITE-ProRule" id="PRU10112"/>
    </source>
</evidence>
<dbReference type="AlphaFoldDB" id="A0A918VLG6"/>
<reference evidence="12" key="2">
    <citation type="submission" date="2020-09" db="EMBL/GenBank/DDBJ databases">
        <authorList>
            <person name="Sun Q."/>
            <person name="Kim S."/>
        </authorList>
    </citation>
    <scope>NUCLEOTIDE SEQUENCE</scope>
    <source>
        <strain evidence="12">KCTC 12711</strain>
    </source>
</reference>
<dbReference type="Gene3D" id="1.20.1440.90">
    <property type="entry name" value="Phosphoenolpyruvate/pyruvate domain"/>
    <property type="match status" value="1"/>
</dbReference>
<dbReference type="EC" id="4.1.1.31" evidence="4 10"/>
<comment type="catalytic activity">
    <reaction evidence="9 10">
        <text>oxaloacetate + phosphate = phosphoenolpyruvate + hydrogencarbonate</text>
        <dbReference type="Rhea" id="RHEA:28370"/>
        <dbReference type="ChEBI" id="CHEBI:16452"/>
        <dbReference type="ChEBI" id="CHEBI:17544"/>
        <dbReference type="ChEBI" id="CHEBI:43474"/>
        <dbReference type="ChEBI" id="CHEBI:58702"/>
        <dbReference type="EC" id="4.1.1.31"/>
    </reaction>
</comment>
<comment type="subunit">
    <text evidence="10">Homotetramer.</text>
</comment>
<dbReference type="HAMAP" id="MF_00595">
    <property type="entry name" value="PEPcase_type1"/>
    <property type="match status" value="1"/>
</dbReference>
<dbReference type="PRINTS" id="PR00150">
    <property type="entry name" value="PEPCARBXLASE"/>
</dbReference>
<dbReference type="GO" id="GO:0000287">
    <property type="term" value="F:magnesium ion binding"/>
    <property type="evidence" value="ECO:0007669"/>
    <property type="project" value="UniProtKB-UniRule"/>
</dbReference>
<dbReference type="Pfam" id="PF00311">
    <property type="entry name" value="PEPcase"/>
    <property type="match status" value="1"/>
</dbReference>
<evidence type="ECO:0000256" key="9">
    <source>
        <dbReference type="ARBA" id="ARBA00048995"/>
    </source>
</evidence>
<evidence type="ECO:0000256" key="8">
    <source>
        <dbReference type="ARBA" id="ARBA00023300"/>
    </source>
</evidence>
<comment type="function">
    <text evidence="2 10">Forms oxaloacetate, a four-carbon dicarboxylic acid source for the tricarboxylic acid cycle.</text>
</comment>
<dbReference type="Proteomes" id="UP000614811">
    <property type="component" value="Unassembled WGS sequence"/>
</dbReference>
<name>A0A918VLG6_9GAMM</name>
<evidence type="ECO:0000313" key="12">
    <source>
        <dbReference type="EMBL" id="GHA08055.1"/>
    </source>
</evidence>
<dbReference type="InterPro" id="IPR015813">
    <property type="entry name" value="Pyrv/PenolPyrv_kinase-like_dom"/>
</dbReference>
<keyword evidence="7 10" id="KW-0456">Lyase</keyword>
<dbReference type="InterPro" id="IPR033129">
    <property type="entry name" value="PEPCASE_His_AS"/>
</dbReference>
<evidence type="ECO:0000256" key="3">
    <source>
        <dbReference type="ARBA" id="ARBA00008346"/>
    </source>
</evidence>
<keyword evidence="8 10" id="KW-0120">Carbon dioxide fixation</keyword>
<comment type="caution">
    <text evidence="12">The sequence shown here is derived from an EMBL/GenBank/DDBJ whole genome shotgun (WGS) entry which is preliminary data.</text>
</comment>
<feature type="active site" evidence="10 11">
    <location>
        <position position="585"/>
    </location>
</feature>
<dbReference type="InterPro" id="IPR022805">
    <property type="entry name" value="PEP_COase_bac/pln-type"/>
</dbReference>
<evidence type="ECO:0000256" key="10">
    <source>
        <dbReference type="HAMAP-Rule" id="MF_00595"/>
    </source>
</evidence>
<keyword evidence="6 10" id="KW-0460">Magnesium</keyword>
<organism evidence="12 13">
    <name type="scientific">Arenicella chitinivorans</name>
    <dbReference type="NCBI Taxonomy" id="1329800"/>
    <lineage>
        <taxon>Bacteria</taxon>
        <taxon>Pseudomonadati</taxon>
        <taxon>Pseudomonadota</taxon>
        <taxon>Gammaproteobacteria</taxon>
        <taxon>Arenicellales</taxon>
        <taxon>Arenicellaceae</taxon>
        <taxon>Arenicella</taxon>
    </lineage>
</organism>
<protein>
    <recommendedName>
        <fullName evidence="5 10">Phosphoenolpyruvate carboxylase</fullName>
        <shortName evidence="10">PEPC</shortName>
        <shortName evidence="10">PEPCase</shortName>
        <ecNumber evidence="4 10">4.1.1.31</ecNumber>
    </recommendedName>
</protein>
<dbReference type="SUPFAM" id="SSF51621">
    <property type="entry name" value="Phosphoenolpyruvate/pyruvate domain"/>
    <property type="match status" value="1"/>
</dbReference>
<dbReference type="GO" id="GO:0008964">
    <property type="term" value="F:phosphoenolpyruvate carboxylase activity"/>
    <property type="evidence" value="ECO:0007669"/>
    <property type="project" value="UniProtKB-UniRule"/>
</dbReference>
<dbReference type="PANTHER" id="PTHR30523:SF46">
    <property type="entry name" value="PHOSPHOENOLPYRUVATE CARBOXYLASE"/>
    <property type="match status" value="1"/>
</dbReference>
<dbReference type="PANTHER" id="PTHR30523">
    <property type="entry name" value="PHOSPHOENOLPYRUVATE CARBOXYLASE"/>
    <property type="match status" value="1"/>
</dbReference>
<evidence type="ECO:0000256" key="1">
    <source>
        <dbReference type="ARBA" id="ARBA00001946"/>
    </source>
</evidence>
<dbReference type="GO" id="GO:0015977">
    <property type="term" value="P:carbon fixation"/>
    <property type="evidence" value="ECO:0007669"/>
    <property type="project" value="UniProtKB-UniRule"/>
</dbReference>
<keyword evidence="13" id="KW-1185">Reference proteome</keyword>
<proteinExistence type="inferred from homology"/>
<evidence type="ECO:0000313" key="13">
    <source>
        <dbReference type="Proteomes" id="UP000614811"/>
    </source>
</evidence>
<evidence type="ECO:0000256" key="2">
    <source>
        <dbReference type="ARBA" id="ARBA00003670"/>
    </source>
</evidence>
<dbReference type="NCBIfam" id="NF000584">
    <property type="entry name" value="PRK00009.1"/>
    <property type="match status" value="1"/>
</dbReference>
<dbReference type="GO" id="GO:0005829">
    <property type="term" value="C:cytosol"/>
    <property type="evidence" value="ECO:0007669"/>
    <property type="project" value="TreeGrafter"/>
</dbReference>
<evidence type="ECO:0000256" key="5">
    <source>
        <dbReference type="ARBA" id="ARBA00022419"/>
    </source>
</evidence>
<reference evidence="12" key="1">
    <citation type="journal article" date="2014" name="Int. J. Syst. Evol. Microbiol.">
        <title>Complete genome sequence of Corynebacterium casei LMG S-19264T (=DSM 44701T), isolated from a smear-ripened cheese.</title>
        <authorList>
            <consortium name="US DOE Joint Genome Institute (JGI-PGF)"/>
            <person name="Walter F."/>
            <person name="Albersmeier A."/>
            <person name="Kalinowski J."/>
            <person name="Ruckert C."/>
        </authorList>
    </citation>
    <scope>NUCLEOTIDE SEQUENCE</scope>
    <source>
        <strain evidence="12">KCTC 12711</strain>
    </source>
</reference>
<sequence>MNPPINALSDDAKVLPDLLGEVIKEQEGSAVFDSVELLRQGFIGQRLQPDATQKTELLAAIDTLDYESLDRVIHAFSTFFHLANISEEHANQQARAEIEESGQTWRNSFADTIGGFKQRGMSLQEVLDLVSDLNYYPTFTAHPTEAKRPIVLEALQRIHAQYQSLTQKTVSDSELSEIKHKLKAMIQIFWKTEAVRPSKPTVYDEIENSLYYFRESIFACLPQIYRNLENAIKDIYPEARGQSLEIPNIVRFGTWVGGDRDGNPFVTPEITRNALRLQQIEVLKEYARRVDHLSKVLTHSADQIELSKDFIDSMQRDQVRLTKYFGDKHIKEPYRRKLSLVKLRLDKTIAQVEARLGDGSPSYDPLAFKNEAEFAQELEVVKASLIHHNEANLTRGSLRDLMRLLDSCGFYLSKMDIRQESTLHSQAIHEIASTLDQPIDYYALSEDERQAWLTEQLLCTDALDYDRRQITIQSADIISVFELMSDMRKEVSEDCFGSYIISMTHEASHLLEVALLAKMAGLISTDADGTVHSKIHIAPLFETVKDLEHAEPTLESLFNNPVYRQLLRFTNDTQEVMLGYSDSCKDGGILASSWNLYKAQQNIVALTDRHGIRCLLFHGRGGTIGRGGGPTHESILSQPKGTVKGGIKFTEQGEVLSFKYNFKATASYELTVGITGLMKASLPNIVEDDKPEYVSMMEKLVGIGEQAYRALTDDNVATMQYFYETTPSAEIGLLNIGSRPSHRKKADYSKKSIRAIGWVFGWSQSRQNIPGWYGLGSALTDAIDQGGLETLQSMQSEWRYFQNLMSNSQMVLLKTDQEVAEEYSKLCSDAGIAERTFHQMKHEYDTAIEQIKAVTGVEQLMADFPEIGQSVRWRNAYLDPLNYIQVMLLGRLAKEEDRLNSQWLKPVLDSINGIATGLRNTG</sequence>
<comment type="similarity">
    <text evidence="3 10">Belongs to the PEPCase type 1 family.</text>
</comment>
<dbReference type="EMBL" id="BMXA01000002">
    <property type="protein sequence ID" value="GHA08055.1"/>
    <property type="molecule type" value="Genomic_DNA"/>
</dbReference>
<dbReference type="GO" id="GO:0006107">
    <property type="term" value="P:oxaloacetate metabolic process"/>
    <property type="evidence" value="ECO:0007669"/>
    <property type="project" value="UniProtKB-UniRule"/>
</dbReference>
<feature type="active site" evidence="10">
    <location>
        <position position="142"/>
    </location>
</feature>
<dbReference type="InterPro" id="IPR021135">
    <property type="entry name" value="PEP_COase"/>
</dbReference>
<accession>A0A918VLG6</accession>
<gene>
    <name evidence="10 12" type="primary">ppc</name>
    <name evidence="12" type="ORF">GCM10008090_17350</name>
</gene>
<dbReference type="RefSeq" id="WP_189399876.1">
    <property type="nucleotide sequence ID" value="NZ_BMXA01000002.1"/>
</dbReference>
<evidence type="ECO:0000256" key="4">
    <source>
        <dbReference type="ARBA" id="ARBA00012305"/>
    </source>
</evidence>